<dbReference type="GO" id="GO:0022857">
    <property type="term" value="F:transmembrane transporter activity"/>
    <property type="evidence" value="ECO:0007669"/>
    <property type="project" value="TreeGrafter"/>
</dbReference>
<evidence type="ECO:0000259" key="8">
    <source>
        <dbReference type="Pfam" id="PF02687"/>
    </source>
</evidence>
<keyword evidence="11" id="KW-1185">Reference proteome</keyword>
<gene>
    <name evidence="10" type="ORF">SAMN02745158_03997</name>
</gene>
<dbReference type="GO" id="GO:0005886">
    <property type="term" value="C:plasma membrane"/>
    <property type="evidence" value="ECO:0007669"/>
    <property type="project" value="UniProtKB-SubCell"/>
</dbReference>
<feature type="transmembrane region" description="Helical" evidence="7">
    <location>
        <begin position="743"/>
        <end position="765"/>
    </location>
</feature>
<keyword evidence="3 7" id="KW-0812">Transmembrane</keyword>
<evidence type="ECO:0000256" key="5">
    <source>
        <dbReference type="ARBA" id="ARBA00023136"/>
    </source>
</evidence>
<feature type="transmembrane region" description="Helical" evidence="7">
    <location>
        <begin position="317"/>
        <end position="339"/>
    </location>
</feature>
<evidence type="ECO:0000256" key="6">
    <source>
        <dbReference type="ARBA" id="ARBA00038076"/>
    </source>
</evidence>
<dbReference type="InterPro" id="IPR050250">
    <property type="entry name" value="Macrolide_Exporter_MacB"/>
</dbReference>
<feature type="transmembrane region" description="Helical" evidence="7">
    <location>
        <begin position="21"/>
        <end position="40"/>
    </location>
</feature>
<evidence type="ECO:0000259" key="9">
    <source>
        <dbReference type="Pfam" id="PF12704"/>
    </source>
</evidence>
<evidence type="ECO:0000256" key="4">
    <source>
        <dbReference type="ARBA" id="ARBA00022989"/>
    </source>
</evidence>
<evidence type="ECO:0000256" key="1">
    <source>
        <dbReference type="ARBA" id="ARBA00004651"/>
    </source>
</evidence>
<comment type="similarity">
    <text evidence="6">Belongs to the ABC-4 integral membrane protein family.</text>
</comment>
<dbReference type="Pfam" id="PF12704">
    <property type="entry name" value="MacB_PCD"/>
    <property type="match status" value="1"/>
</dbReference>
<feature type="transmembrane region" description="Helical" evidence="7">
    <location>
        <begin position="649"/>
        <end position="673"/>
    </location>
</feature>
<feature type="transmembrane region" description="Helical" evidence="7">
    <location>
        <begin position="255"/>
        <end position="275"/>
    </location>
</feature>
<proteinExistence type="inferred from homology"/>
<evidence type="ECO:0000256" key="2">
    <source>
        <dbReference type="ARBA" id="ARBA00022475"/>
    </source>
</evidence>
<dbReference type="OrthoDB" id="9793166at2"/>
<dbReference type="InterPro" id="IPR025857">
    <property type="entry name" value="MacB_PCD"/>
</dbReference>
<dbReference type="Proteomes" id="UP000184245">
    <property type="component" value="Unassembled WGS sequence"/>
</dbReference>
<keyword evidence="4 7" id="KW-1133">Transmembrane helix</keyword>
<evidence type="ECO:0000256" key="7">
    <source>
        <dbReference type="SAM" id="Phobius"/>
    </source>
</evidence>
<evidence type="ECO:0000256" key="3">
    <source>
        <dbReference type="ARBA" id="ARBA00022692"/>
    </source>
</evidence>
<feature type="transmembrane region" description="Helical" evidence="7">
    <location>
        <begin position="425"/>
        <end position="442"/>
    </location>
</feature>
<dbReference type="PANTHER" id="PTHR30572">
    <property type="entry name" value="MEMBRANE COMPONENT OF TRANSPORTER-RELATED"/>
    <property type="match status" value="1"/>
</dbReference>
<reference evidence="10 11" key="1">
    <citation type="submission" date="2016-11" db="EMBL/GenBank/DDBJ databases">
        <authorList>
            <person name="Jaros S."/>
            <person name="Januszkiewicz K."/>
            <person name="Wedrychowicz H."/>
        </authorList>
    </citation>
    <scope>NUCLEOTIDE SEQUENCE [LARGE SCALE GENOMIC DNA]</scope>
    <source>
        <strain evidence="10 11">DSM 17459</strain>
    </source>
</reference>
<organism evidence="10 11">
    <name type="scientific">Lactonifactor longoviformis DSM 17459</name>
    <dbReference type="NCBI Taxonomy" id="1122155"/>
    <lineage>
        <taxon>Bacteria</taxon>
        <taxon>Bacillati</taxon>
        <taxon>Bacillota</taxon>
        <taxon>Clostridia</taxon>
        <taxon>Eubacteriales</taxon>
        <taxon>Clostridiaceae</taxon>
        <taxon>Lactonifactor</taxon>
    </lineage>
</organism>
<dbReference type="AlphaFoldDB" id="A0A1M5C6A0"/>
<dbReference type="RefSeq" id="WP_072854534.1">
    <property type="nucleotide sequence ID" value="NZ_FQVI01000034.1"/>
</dbReference>
<dbReference type="InterPro" id="IPR003838">
    <property type="entry name" value="ABC3_permease_C"/>
</dbReference>
<dbReference type="STRING" id="1122155.SAMN02745158_03997"/>
<feature type="transmembrane region" description="Helical" evidence="7">
    <location>
        <begin position="351"/>
        <end position="372"/>
    </location>
</feature>
<name>A0A1M5C6A0_9CLOT</name>
<keyword evidence="5 7" id="KW-0472">Membrane</keyword>
<feature type="domain" description="ABC3 transporter permease C-terminal" evidence="8">
    <location>
        <begin position="660"/>
        <end position="776"/>
    </location>
</feature>
<dbReference type="PANTHER" id="PTHR30572:SF4">
    <property type="entry name" value="ABC TRANSPORTER PERMEASE YTRF"/>
    <property type="match status" value="1"/>
</dbReference>
<feature type="transmembrane region" description="Helical" evidence="7">
    <location>
        <begin position="708"/>
        <end position="731"/>
    </location>
</feature>
<sequence>MRHYLDLIPISAKVHRKQSRMTRICIILAVFLVTVIFGMADMEMRAQKLQSQKSDGGWHAGFKEITGEQAGIIASRPEIKASAWYDVLNYRLDEGYQLQGNDAVICGFDEELLSMFTGMELEEGEFPKDTHSAVFTKSVKEQLGLKTGDTIWLTVPRGESIELTVCGFTGDTSMLTEKDAFGIFLNTEAFRTLLSAESSETYEGIFYVTFTPYCSIQKALSDIQAQLQLSDQQVTQNTKLLALMLQSKDPYMMQLYLTAGVLAVLVAIAGTLMIAGSLNSNVVQRTEFFGMMRCLGATQKQVIRFVRREALSWCKTAIPLGIAAGTAVIWLLCALLEFLSPSIFGEMPDFGISWLGLISGVLIGLITVLLAAGSPAKKASRVSPVAAVSGNAGTIQAARKAASTTFFQVDTALGIHHAKGSRKNFILMIGSFAFSIILFLSFRSAVDFMNHAITPLKPYSPDLSVLSPDNTCAIAPDLAESYAVLPFVEKVYGRSFAYNIPVKIHGQTKRVNLISYETYQFQWAEDMLLEGTIDDTENGSSVLTVFHKENPLNLGSTITMDSYSEGQPVNVKVSGILSDSPFSREPGVETVICSQKLFQQLTGESNYTIIDVQFNSKVTDNDVAHMRADAGDSVIFSDQRIKNSETMGAYYSFSLFIYGFLAVIALISVFYIINSIAMSVSARLRQYGAMRAIGMSDRQLIRMISAEAATYALFGIFFGCLIGLPINKLLFERLVTYRWGDAWYVPVGSLLVIILVIAGSAILAVRGPARKIRGMSVVDTISAE</sequence>
<dbReference type="Pfam" id="PF02687">
    <property type="entry name" value="FtsX"/>
    <property type="match status" value="2"/>
</dbReference>
<evidence type="ECO:0000313" key="10">
    <source>
        <dbReference type="EMBL" id="SHF50269.1"/>
    </source>
</evidence>
<protein>
    <submittedName>
        <fullName evidence="10">Putative ABC transport system permease protein</fullName>
    </submittedName>
</protein>
<accession>A0A1M5C6A0</accession>
<feature type="domain" description="MacB-like periplasmic core" evidence="9">
    <location>
        <begin position="22"/>
        <end position="225"/>
    </location>
</feature>
<comment type="subcellular location">
    <subcellularLocation>
        <location evidence="1">Cell membrane</location>
        <topology evidence="1">Multi-pass membrane protein</topology>
    </subcellularLocation>
</comment>
<dbReference type="EMBL" id="FQVI01000034">
    <property type="protein sequence ID" value="SHF50269.1"/>
    <property type="molecule type" value="Genomic_DNA"/>
</dbReference>
<keyword evidence="2" id="KW-1003">Cell membrane</keyword>
<feature type="domain" description="ABC3 transporter permease C-terminal" evidence="8">
    <location>
        <begin position="261"/>
        <end position="384"/>
    </location>
</feature>
<evidence type="ECO:0000313" key="11">
    <source>
        <dbReference type="Proteomes" id="UP000184245"/>
    </source>
</evidence>